<dbReference type="Proteomes" id="UP000694864">
    <property type="component" value="Chromosome 4"/>
</dbReference>
<gene>
    <name evidence="2" type="primary">LOC104781790</name>
</gene>
<name>A0ABM1RLH4_CAMSA</name>
<dbReference type="PANTHER" id="PTHR36892">
    <property type="entry name" value="OS01G0201800 PROTEIN"/>
    <property type="match status" value="1"/>
</dbReference>
<dbReference type="PANTHER" id="PTHR36892:SF1">
    <property type="entry name" value="OS05G0518200 PROTEIN"/>
    <property type="match status" value="1"/>
</dbReference>
<evidence type="ECO:0000313" key="2">
    <source>
        <dbReference type="RefSeq" id="XP_019099862.1"/>
    </source>
</evidence>
<keyword evidence="1" id="KW-1185">Reference proteome</keyword>
<dbReference type="GeneID" id="104781790"/>
<organism evidence="1 2">
    <name type="scientific">Camelina sativa</name>
    <name type="common">False flax</name>
    <name type="synonym">Myagrum sativum</name>
    <dbReference type="NCBI Taxonomy" id="90675"/>
    <lineage>
        <taxon>Eukaryota</taxon>
        <taxon>Viridiplantae</taxon>
        <taxon>Streptophyta</taxon>
        <taxon>Embryophyta</taxon>
        <taxon>Tracheophyta</taxon>
        <taxon>Spermatophyta</taxon>
        <taxon>Magnoliopsida</taxon>
        <taxon>eudicotyledons</taxon>
        <taxon>Gunneridae</taxon>
        <taxon>Pentapetalae</taxon>
        <taxon>rosids</taxon>
        <taxon>malvids</taxon>
        <taxon>Brassicales</taxon>
        <taxon>Brassicaceae</taxon>
        <taxon>Camelineae</taxon>
        <taxon>Camelina</taxon>
    </lineage>
</organism>
<reference evidence="1" key="1">
    <citation type="journal article" date="2014" name="Nat. Commun.">
        <title>The emerging biofuel crop Camelina sativa retains a highly undifferentiated hexaploid genome structure.</title>
        <authorList>
            <person name="Kagale S."/>
            <person name="Koh C."/>
            <person name="Nixon J."/>
            <person name="Bollina V."/>
            <person name="Clarke W.E."/>
            <person name="Tuteja R."/>
            <person name="Spillane C."/>
            <person name="Robinson S.J."/>
            <person name="Links M.G."/>
            <person name="Clarke C."/>
            <person name="Higgins E.E."/>
            <person name="Huebert T."/>
            <person name="Sharpe A.G."/>
            <person name="Parkin I.A."/>
        </authorList>
    </citation>
    <scope>NUCLEOTIDE SEQUENCE [LARGE SCALE GENOMIC DNA]</scope>
    <source>
        <strain evidence="1">cv. DH55</strain>
    </source>
</reference>
<dbReference type="RefSeq" id="XP_019099862.1">
    <property type="nucleotide sequence ID" value="XM_019244317.1"/>
</dbReference>
<protein>
    <submittedName>
        <fullName evidence="2">Uncharacterized protein LOC104781790</fullName>
    </submittedName>
</protein>
<sequence>MEVEHRGFSIREYTRNVRSVQVRKCWPFSGDITGDLIHSLLPPITVSKFRWWSHELASLLTKSPPVALDDDDSDPVSRRTANAKSKPCKKRSIVEICAAAPKIQLPLSDDDSDDVLIGSKRKRRREDLVVQTKKTIQNNKSKDSGDRNFVNKVDKCKEESSGVIPRTSNEAGSVSEDHGSEFQIPAILMAKRKGSFVTSPDKSKTQCERHHHVLFSDQCGSPTQLKEIAASLELCCLEMNKLSLSSSEDQSSVADKQPKVMSNDQNSAVMHLKSRQQVKFHQPAVSERKPSHAQAKSDFSCFLGLHLSSHERVKDALDVEREGHLVQPIQSFISTASESPYRSCSAFSPKPASADLHCGTLPYQSPFDPLLVEWMQNSVIYNRQRHVGEAILGFPLNLQGDLVDATGESCRSFDRSGLCTGSSKSGTTENDLLLANVMDFSSEKKHLTEPELAKDSVVHNEKRHKYFPARLGLDETFTEKAYFTNTDDKECGHTVHSPVSEVNPRSHAIDMWKQNSLHRNLDNRNMISKRDGLCLQNSQATMRLMGKDVSVGTSYSGTVRTGERIIAPDASTVYSSLGSHTHQSLLWRRTTLEVSQNYSTTTLEKSWSQALLHDISKDLFPLSCETHVSLASQSRTDVVPNSGFPPTIMNPCCSLASFPWSDRDLSVHGYGLGEPNSFTFSQQQLPFPSIYNNVDIGLQHDARKPPFGLPFSCADSTRRSQAPWPQSSFESSGSGMSFINPIEQQQVSFYGSKSSTYINGNGTTNKRVASSVEEFPMKNHKFPKLPMQGGLNYGKEFFCWPSN</sequence>
<reference evidence="2" key="2">
    <citation type="submission" date="2025-08" db="UniProtKB">
        <authorList>
            <consortium name="RefSeq"/>
        </authorList>
    </citation>
    <scope>IDENTIFICATION</scope>
    <source>
        <tissue evidence="2">Leaf</tissue>
    </source>
</reference>
<proteinExistence type="predicted"/>
<evidence type="ECO:0000313" key="1">
    <source>
        <dbReference type="Proteomes" id="UP000694864"/>
    </source>
</evidence>
<accession>A0ABM1RLH4</accession>